<dbReference type="InterPro" id="IPR032675">
    <property type="entry name" value="LRR_dom_sf"/>
</dbReference>
<organism evidence="1 2">
    <name type="scientific">Capsicum annuum</name>
    <name type="common">Capsicum pepper</name>
    <dbReference type="NCBI Taxonomy" id="4072"/>
    <lineage>
        <taxon>Eukaryota</taxon>
        <taxon>Viridiplantae</taxon>
        <taxon>Streptophyta</taxon>
        <taxon>Embryophyta</taxon>
        <taxon>Tracheophyta</taxon>
        <taxon>Spermatophyta</taxon>
        <taxon>Magnoliopsida</taxon>
        <taxon>eudicotyledons</taxon>
        <taxon>Gunneridae</taxon>
        <taxon>Pentapetalae</taxon>
        <taxon>asterids</taxon>
        <taxon>lamiids</taxon>
        <taxon>Solanales</taxon>
        <taxon>Solanaceae</taxon>
        <taxon>Solanoideae</taxon>
        <taxon>Capsiceae</taxon>
        <taxon>Capsicum</taxon>
    </lineage>
</organism>
<reference evidence="1 2" key="1">
    <citation type="journal article" date="2014" name="Nat. Genet.">
        <title>Genome sequence of the hot pepper provides insights into the evolution of pungency in Capsicum species.</title>
        <authorList>
            <person name="Kim S."/>
            <person name="Park M."/>
            <person name="Yeom S.I."/>
            <person name="Kim Y.M."/>
            <person name="Lee J.M."/>
            <person name="Lee H.A."/>
            <person name="Seo E."/>
            <person name="Choi J."/>
            <person name="Cheong K."/>
            <person name="Kim K.T."/>
            <person name="Jung K."/>
            <person name="Lee G.W."/>
            <person name="Oh S.K."/>
            <person name="Bae C."/>
            <person name="Kim S.B."/>
            <person name="Lee H.Y."/>
            <person name="Kim S.Y."/>
            <person name="Kim M.S."/>
            <person name="Kang B.C."/>
            <person name="Jo Y.D."/>
            <person name="Yang H.B."/>
            <person name="Jeong H.J."/>
            <person name="Kang W.H."/>
            <person name="Kwon J.K."/>
            <person name="Shin C."/>
            <person name="Lim J.Y."/>
            <person name="Park J.H."/>
            <person name="Huh J.H."/>
            <person name="Kim J.S."/>
            <person name="Kim B.D."/>
            <person name="Cohen O."/>
            <person name="Paran I."/>
            <person name="Suh M.C."/>
            <person name="Lee S.B."/>
            <person name="Kim Y.K."/>
            <person name="Shin Y."/>
            <person name="Noh S.J."/>
            <person name="Park J."/>
            <person name="Seo Y.S."/>
            <person name="Kwon S.Y."/>
            <person name="Kim H.A."/>
            <person name="Park J.M."/>
            <person name="Kim H.J."/>
            <person name="Choi S.B."/>
            <person name="Bosland P.W."/>
            <person name="Reeves G."/>
            <person name="Jo S.H."/>
            <person name="Lee B.W."/>
            <person name="Cho H.T."/>
            <person name="Choi H.S."/>
            <person name="Lee M.S."/>
            <person name="Yu Y."/>
            <person name="Do Choi Y."/>
            <person name="Park B.S."/>
            <person name="van Deynze A."/>
            <person name="Ashrafi H."/>
            <person name="Hill T."/>
            <person name="Kim W.T."/>
            <person name="Pai H.S."/>
            <person name="Ahn H.K."/>
            <person name="Yeam I."/>
            <person name="Giovannoni J.J."/>
            <person name="Rose J.K."/>
            <person name="Sorensen I."/>
            <person name="Lee S.J."/>
            <person name="Kim R.W."/>
            <person name="Choi I.Y."/>
            <person name="Choi B.S."/>
            <person name="Lim J.S."/>
            <person name="Lee Y.H."/>
            <person name="Choi D."/>
        </authorList>
    </citation>
    <scope>NUCLEOTIDE SEQUENCE [LARGE SCALE GENOMIC DNA]</scope>
    <source>
        <strain evidence="2">cv. CM334</strain>
    </source>
</reference>
<dbReference type="PANTHER" id="PTHR15140">
    <property type="entry name" value="TUBULIN-SPECIFIC CHAPERONE E"/>
    <property type="match status" value="1"/>
</dbReference>
<dbReference type="Gene3D" id="3.80.10.10">
    <property type="entry name" value="Ribonuclease Inhibitor"/>
    <property type="match status" value="1"/>
</dbReference>
<proteinExistence type="predicted"/>
<dbReference type="Proteomes" id="UP000222542">
    <property type="component" value="Unassembled WGS sequence"/>
</dbReference>
<protein>
    <submittedName>
        <fullName evidence="1">Uncharacterized protein</fullName>
    </submittedName>
</protein>
<dbReference type="Gramene" id="PHT61708">
    <property type="protein sequence ID" value="PHT61708"/>
    <property type="gene ID" value="T459_34430"/>
</dbReference>
<keyword evidence="2" id="KW-1185">Reference proteome</keyword>
<evidence type="ECO:0000313" key="2">
    <source>
        <dbReference type="Proteomes" id="UP000222542"/>
    </source>
</evidence>
<comment type="caution">
    <text evidence="1">The sequence shown here is derived from an EMBL/GenBank/DDBJ whole genome shotgun (WGS) entry which is preliminary data.</text>
</comment>
<reference evidence="1 2" key="2">
    <citation type="journal article" date="2017" name="Genome Biol.">
        <title>New reference genome sequences of hot pepper reveal the massive evolution of plant disease-resistance genes by retroduplication.</title>
        <authorList>
            <person name="Kim S."/>
            <person name="Park J."/>
            <person name="Yeom S.I."/>
            <person name="Kim Y.M."/>
            <person name="Seo E."/>
            <person name="Kim K.T."/>
            <person name="Kim M.S."/>
            <person name="Lee J.M."/>
            <person name="Cheong K."/>
            <person name="Shin H.S."/>
            <person name="Kim S.B."/>
            <person name="Han K."/>
            <person name="Lee J."/>
            <person name="Park M."/>
            <person name="Lee H.A."/>
            <person name="Lee H.Y."/>
            <person name="Lee Y."/>
            <person name="Oh S."/>
            <person name="Lee J.H."/>
            <person name="Choi E."/>
            <person name="Choi E."/>
            <person name="Lee S.E."/>
            <person name="Jeon J."/>
            <person name="Kim H."/>
            <person name="Choi G."/>
            <person name="Song H."/>
            <person name="Lee J."/>
            <person name="Lee S.C."/>
            <person name="Kwon J.K."/>
            <person name="Lee H.Y."/>
            <person name="Koo N."/>
            <person name="Hong Y."/>
            <person name="Kim R.W."/>
            <person name="Kang W.H."/>
            <person name="Huh J.H."/>
            <person name="Kang B.C."/>
            <person name="Yang T.J."/>
            <person name="Lee Y.H."/>
            <person name="Bennetzen J.L."/>
            <person name="Choi D."/>
        </authorList>
    </citation>
    <scope>NUCLEOTIDE SEQUENCE [LARGE SCALE GENOMIC DNA]</scope>
    <source>
        <strain evidence="2">cv. CM334</strain>
    </source>
</reference>
<sequence>MREEDTLENLKFLMLDNVTLAKWEFGEESSPVLEKLHLWGCHMLEEIPPNFGDIGSLKIIHLVESPQVEESALEIKEYVDDIMGRDLELFQHAQFTPPSWRAAAMPNTWSFLLPNASDFKCNNVTEEVQCNKKWDTRSAKSLNCDVMW</sequence>
<dbReference type="EMBL" id="AYRZ02000123">
    <property type="protein sequence ID" value="PHT61708.1"/>
    <property type="molecule type" value="Genomic_DNA"/>
</dbReference>
<accession>A0A2G2XW14</accession>
<dbReference type="AlphaFoldDB" id="A0A2G2XW14"/>
<gene>
    <name evidence="1" type="ORF">T459_34430</name>
</gene>
<name>A0A2G2XW14_CAPAN</name>
<dbReference type="PANTHER" id="PTHR15140:SF52">
    <property type="entry name" value="LATE BLIGHT RESISTANCE PROTEIN HOMOLOG R1A-4"/>
    <property type="match status" value="1"/>
</dbReference>
<evidence type="ECO:0000313" key="1">
    <source>
        <dbReference type="EMBL" id="PHT61708.1"/>
    </source>
</evidence>